<evidence type="ECO:0000313" key="2">
    <source>
        <dbReference type="Proteomes" id="UP001143981"/>
    </source>
</evidence>
<dbReference type="OrthoDB" id="5592585at2759"/>
<keyword evidence="2" id="KW-1185">Reference proteome</keyword>
<dbReference type="AlphaFoldDB" id="A0A9W7Y9Q5"/>
<evidence type="ECO:0000313" key="1">
    <source>
        <dbReference type="EMBL" id="KAJ1726822.1"/>
    </source>
</evidence>
<dbReference type="EMBL" id="JANBOI010001353">
    <property type="protein sequence ID" value="KAJ1726822.1"/>
    <property type="molecule type" value="Genomic_DNA"/>
</dbReference>
<sequence>MEETIPAKVDPKLQEQRDRLHDEIHNHCERVTFNRLLGNIGEQKAFGRYRRDHPELFAELAREAPCFTDGKMMEATNKIHRIQTTNYGCLNKINEAAVTSYFFQLHKKMEDMVDELESAPASALGEAPTAVPRSPYILKDHQ</sequence>
<reference evidence="1" key="1">
    <citation type="submission" date="2022-07" db="EMBL/GenBank/DDBJ databases">
        <title>Phylogenomic reconstructions and comparative analyses of Kickxellomycotina fungi.</title>
        <authorList>
            <person name="Reynolds N.K."/>
            <person name="Stajich J.E."/>
            <person name="Barry K."/>
            <person name="Grigoriev I.V."/>
            <person name="Crous P."/>
            <person name="Smith M.E."/>
        </authorList>
    </citation>
    <scope>NUCLEOTIDE SEQUENCE</scope>
    <source>
        <strain evidence="1">BCRC 34381</strain>
    </source>
</reference>
<protein>
    <submittedName>
        <fullName evidence="1">Uncharacterized protein</fullName>
    </submittedName>
</protein>
<proteinExistence type="predicted"/>
<gene>
    <name evidence="1" type="ORF">LPJ61_004939</name>
</gene>
<comment type="caution">
    <text evidence="1">The sequence shown here is derived from an EMBL/GenBank/DDBJ whole genome shotgun (WGS) entry which is preliminary data.</text>
</comment>
<name>A0A9W7Y9Q5_9FUNG</name>
<dbReference type="Proteomes" id="UP001143981">
    <property type="component" value="Unassembled WGS sequence"/>
</dbReference>
<organism evidence="1 2">
    <name type="scientific">Coemansia biformis</name>
    <dbReference type="NCBI Taxonomy" id="1286918"/>
    <lineage>
        <taxon>Eukaryota</taxon>
        <taxon>Fungi</taxon>
        <taxon>Fungi incertae sedis</taxon>
        <taxon>Zoopagomycota</taxon>
        <taxon>Kickxellomycotina</taxon>
        <taxon>Kickxellomycetes</taxon>
        <taxon>Kickxellales</taxon>
        <taxon>Kickxellaceae</taxon>
        <taxon>Coemansia</taxon>
    </lineage>
</organism>
<accession>A0A9W7Y9Q5</accession>